<reference evidence="3" key="1">
    <citation type="journal article" date="2019" name="Int. J. Syst. Evol. Microbiol.">
        <title>The Global Catalogue of Microorganisms (GCM) 10K type strain sequencing project: providing services to taxonomists for standard genome sequencing and annotation.</title>
        <authorList>
            <consortium name="The Broad Institute Genomics Platform"/>
            <consortium name="The Broad Institute Genome Sequencing Center for Infectious Disease"/>
            <person name="Wu L."/>
            <person name="Ma J."/>
        </authorList>
    </citation>
    <scope>NUCLEOTIDE SEQUENCE [LARGE SCALE GENOMIC DNA]</scope>
    <source>
        <strain evidence="3">KCTC 42398</strain>
    </source>
</reference>
<dbReference type="Proteomes" id="UP001597476">
    <property type="component" value="Unassembled WGS sequence"/>
</dbReference>
<evidence type="ECO:0000259" key="1">
    <source>
        <dbReference type="Pfam" id="PF00535"/>
    </source>
</evidence>
<organism evidence="2 3">
    <name type="scientific">Hyunsoonleella rubra</name>
    <dbReference type="NCBI Taxonomy" id="1737062"/>
    <lineage>
        <taxon>Bacteria</taxon>
        <taxon>Pseudomonadati</taxon>
        <taxon>Bacteroidota</taxon>
        <taxon>Flavobacteriia</taxon>
        <taxon>Flavobacteriales</taxon>
        <taxon>Flavobacteriaceae</taxon>
    </lineage>
</organism>
<evidence type="ECO:0000313" key="3">
    <source>
        <dbReference type="Proteomes" id="UP001597476"/>
    </source>
</evidence>
<sequence length="279" mass="32722">MNSLVSIIVPCYNHAHLLGETLESVLNQEYINWECIIVNDGSPDNTEEIAKEWCKKDTRFKYISQKNGGLSNARNTGVKRSKGEYILPLDADDLLHKDFLKKTVPVLQTKDEVGVVTCNSKHFTGDTTNVINEWRPKGNTYKYLLYLNQIVATSLFRKTCWEQVGGYDENMKNGFEDWEFWLSLTKNGWKYQVLDEFLFYYRRAKQSMVTDTINYHFEDIKAYIFKKHSDLYIEDFENCMTVLFHDLKAYRTSNVKLKTSLEYKIGKLLTKPFSFLLKK</sequence>
<keyword evidence="3" id="KW-1185">Reference proteome</keyword>
<protein>
    <submittedName>
        <fullName evidence="2">Glycosyltransferase family 2 protein</fullName>
    </submittedName>
</protein>
<dbReference type="SUPFAM" id="SSF53448">
    <property type="entry name" value="Nucleotide-diphospho-sugar transferases"/>
    <property type="match status" value="1"/>
</dbReference>
<evidence type="ECO:0000313" key="2">
    <source>
        <dbReference type="EMBL" id="MFD2727408.1"/>
    </source>
</evidence>
<dbReference type="InterPro" id="IPR001173">
    <property type="entry name" value="Glyco_trans_2-like"/>
</dbReference>
<dbReference type="Gene3D" id="3.90.550.10">
    <property type="entry name" value="Spore Coat Polysaccharide Biosynthesis Protein SpsA, Chain A"/>
    <property type="match status" value="1"/>
</dbReference>
<dbReference type="PANTHER" id="PTHR43685:SF2">
    <property type="entry name" value="GLYCOSYLTRANSFERASE 2-LIKE DOMAIN-CONTAINING PROTEIN"/>
    <property type="match status" value="1"/>
</dbReference>
<dbReference type="InterPro" id="IPR050834">
    <property type="entry name" value="Glycosyltransf_2"/>
</dbReference>
<dbReference type="RefSeq" id="WP_380293231.1">
    <property type="nucleotide sequence ID" value="NZ_JBHULY010000034.1"/>
</dbReference>
<name>A0ABW5TDM9_9FLAO</name>
<dbReference type="InterPro" id="IPR029044">
    <property type="entry name" value="Nucleotide-diphossugar_trans"/>
</dbReference>
<dbReference type="Pfam" id="PF00535">
    <property type="entry name" value="Glycos_transf_2"/>
    <property type="match status" value="1"/>
</dbReference>
<dbReference type="PANTHER" id="PTHR43685">
    <property type="entry name" value="GLYCOSYLTRANSFERASE"/>
    <property type="match status" value="1"/>
</dbReference>
<dbReference type="CDD" id="cd00761">
    <property type="entry name" value="Glyco_tranf_GTA_type"/>
    <property type="match status" value="1"/>
</dbReference>
<proteinExistence type="predicted"/>
<gene>
    <name evidence="2" type="ORF">ACFSR8_14385</name>
</gene>
<comment type="caution">
    <text evidence="2">The sequence shown here is derived from an EMBL/GenBank/DDBJ whole genome shotgun (WGS) entry which is preliminary data.</text>
</comment>
<accession>A0ABW5TDM9</accession>
<feature type="domain" description="Glycosyltransferase 2-like" evidence="1">
    <location>
        <begin position="6"/>
        <end position="147"/>
    </location>
</feature>
<dbReference type="EMBL" id="JBHULY010000034">
    <property type="protein sequence ID" value="MFD2727408.1"/>
    <property type="molecule type" value="Genomic_DNA"/>
</dbReference>